<evidence type="ECO:0000259" key="3">
    <source>
        <dbReference type="Pfam" id="PF05282"/>
    </source>
</evidence>
<evidence type="ECO:0000313" key="6">
    <source>
        <dbReference type="Proteomes" id="UP000224854"/>
    </source>
</evidence>
<dbReference type="OrthoDB" id="201752at2759"/>
<feature type="domain" description="AAR2 C-terminal" evidence="3">
    <location>
        <begin position="312"/>
        <end position="433"/>
    </location>
</feature>
<protein>
    <submittedName>
        <fullName evidence="5">Uncharacterized protein</fullName>
    </submittedName>
</protein>
<evidence type="ECO:0000256" key="2">
    <source>
        <dbReference type="SAM" id="MobiDB-lite"/>
    </source>
</evidence>
<dbReference type="CDD" id="cd13777">
    <property type="entry name" value="Aar2_N"/>
    <property type="match status" value="1"/>
</dbReference>
<keyword evidence="6" id="KW-1185">Reference proteome</keyword>
<feature type="region of interest" description="Disordered" evidence="2">
    <location>
        <begin position="1"/>
        <end position="25"/>
    </location>
</feature>
<dbReference type="Proteomes" id="UP000224854">
    <property type="component" value="Unassembled WGS sequence"/>
</dbReference>
<comment type="caution">
    <text evidence="5">The sequence shown here is derived from an EMBL/GenBank/DDBJ whole genome shotgun (WGS) entry which is preliminary data.</text>
</comment>
<dbReference type="InterPro" id="IPR038514">
    <property type="entry name" value="AAR2_C_sf"/>
</dbReference>
<comment type="similarity">
    <text evidence="1">Belongs to the AAR2 family.</text>
</comment>
<dbReference type="CDD" id="cd13778">
    <property type="entry name" value="Aar2_C"/>
    <property type="match status" value="1"/>
</dbReference>
<dbReference type="Pfam" id="PF05282">
    <property type="entry name" value="AAR2"/>
    <property type="match status" value="1"/>
</dbReference>
<accession>A0A2C5YVT5</accession>
<dbReference type="EMBL" id="NJEU01000647">
    <property type="protein sequence ID" value="PHH71743.1"/>
    <property type="molecule type" value="Genomic_DNA"/>
</dbReference>
<dbReference type="InterPro" id="IPR033648">
    <property type="entry name" value="AAR2_C"/>
</dbReference>
<evidence type="ECO:0000313" key="5">
    <source>
        <dbReference type="EMBL" id="PHH71743.1"/>
    </source>
</evidence>
<evidence type="ECO:0000256" key="1">
    <source>
        <dbReference type="ARBA" id="ARBA00006281"/>
    </source>
</evidence>
<feature type="domain" description="AAR2 N-terminal" evidence="4">
    <location>
        <begin position="117"/>
        <end position="259"/>
    </location>
</feature>
<sequence length="548" mass="62485">MERGKLRVSNSSPPQTDYSLPAQLPFSHQDDYSQRCWYPRNRQNAIRGMYQAAQDFDRDSIHSAKSYESINVLGMYPYGTLRLVDHVVDAEMEEPRRVLTPPSVSATDPMVHDLGGGDVCIALDIPQFAPVGYDLFQCSVNKFHGVRDIPHGTHFFWAAHPDATHCRSGFFVVNTKSQDRTHVGQWSKWTDSFVPPIRAIRRWQGQSVKDSFYSLPSYHNPPSDSLSQRLYQADMAHSLAGLWQDMSNCISARLLNRMLSDQELGDGWNLHTLDNPDGPYTKLVVEDQRQPKPFLQAHSLRFCFPRRTPGTYLDASSYIVSWLHQGPDDRWTFTEEDIVGELQFVYIMAAFLHNQSCAQHWWLLVPILLRGRRLHISRPSLASRLISTIAAQLTHCSKSGNESLLFKNAHRTLHLRIAIANYRRRSRDRRRRRDALQAQADAEDKAAADLHQASINLGWDPDDAPVLDGHGNNIKNTNRSQGEKKDDKKKKKASLLNRLVKLELPIFCGIALRRGQGYSQVSVVDENCRISQSQEKHKQQPIVSTKCI</sequence>
<evidence type="ECO:0000259" key="4">
    <source>
        <dbReference type="Pfam" id="PF20981"/>
    </source>
</evidence>
<dbReference type="PANTHER" id="PTHR12689:SF4">
    <property type="entry name" value="PROTEIN AAR2 HOMOLOG"/>
    <property type="match status" value="1"/>
</dbReference>
<dbReference type="GO" id="GO:0000244">
    <property type="term" value="P:spliceosomal tri-snRNP complex assembly"/>
    <property type="evidence" value="ECO:0007669"/>
    <property type="project" value="TreeGrafter"/>
</dbReference>
<dbReference type="Gene3D" id="1.25.40.550">
    <property type="entry name" value="Aar2, C-terminal domain-like"/>
    <property type="match status" value="1"/>
</dbReference>
<reference evidence="5 6" key="1">
    <citation type="submission" date="2017-06" db="EMBL/GenBank/DDBJ databases">
        <title>Ant-infecting Ophiocordyceps genomes reveal a high diversity of potential behavioral manipulation genes and a possible major role for enterotoxins.</title>
        <authorList>
            <person name="De Bekker C."/>
            <person name="Evans H.C."/>
            <person name="Brachmann A."/>
            <person name="Hughes D.P."/>
        </authorList>
    </citation>
    <scope>NUCLEOTIDE SEQUENCE [LARGE SCALE GENOMIC DNA]</scope>
    <source>
        <strain evidence="5 6">1348a</strain>
    </source>
</reference>
<feature type="compositionally biased region" description="Polar residues" evidence="2">
    <location>
        <begin position="8"/>
        <end position="18"/>
    </location>
</feature>
<name>A0A2C5YVT5_9HYPO</name>
<dbReference type="AlphaFoldDB" id="A0A2C5YVT5"/>
<dbReference type="Gene3D" id="2.60.34.20">
    <property type="match status" value="1"/>
</dbReference>
<organism evidence="5 6">
    <name type="scientific">Ophiocordyceps australis</name>
    <dbReference type="NCBI Taxonomy" id="1399860"/>
    <lineage>
        <taxon>Eukaryota</taxon>
        <taxon>Fungi</taxon>
        <taxon>Dikarya</taxon>
        <taxon>Ascomycota</taxon>
        <taxon>Pezizomycotina</taxon>
        <taxon>Sordariomycetes</taxon>
        <taxon>Hypocreomycetidae</taxon>
        <taxon>Hypocreales</taxon>
        <taxon>Ophiocordycipitaceae</taxon>
        <taxon>Ophiocordyceps</taxon>
    </lineage>
</organism>
<dbReference type="Pfam" id="PF20981">
    <property type="entry name" value="AAR2_1st"/>
    <property type="match status" value="1"/>
</dbReference>
<dbReference type="InterPro" id="IPR007946">
    <property type="entry name" value="AAR2"/>
</dbReference>
<dbReference type="InterPro" id="IPR033647">
    <property type="entry name" value="Aar2_N"/>
</dbReference>
<dbReference type="PANTHER" id="PTHR12689">
    <property type="entry name" value="A1 CISTRON SPLICING FACTOR AAR2-RELATED"/>
    <property type="match status" value="1"/>
</dbReference>
<dbReference type="InterPro" id="IPR038516">
    <property type="entry name" value="AAR2_N_sf"/>
</dbReference>
<gene>
    <name evidence="5" type="ORF">CDD82_6347</name>
</gene>
<proteinExistence type="inferred from homology"/>
<feature type="region of interest" description="Disordered" evidence="2">
    <location>
        <begin position="466"/>
        <end position="491"/>
    </location>
</feature>